<gene>
    <name evidence="1" type="ORF">NUW58_g10586</name>
</gene>
<accession>A0ACC1MIN5</accession>
<sequence>MSAKSLLIAALSAVALAAPHVQERQSCAQQWGQCGGNGWSGATCCASGSSCVKQNDYYSQCVPGASTTGATTTTTTSSTTSATRTTTSGVTTTTSAGGGSGTAIPSGNPFSGVQQWANSYYASQVSAYAVPTMGAGAAAVAKVPSFMWMDTRAKVPMMDTTLADIRAANAHSALHSAGIFVLYDLPDRDCAAAASNGELSIADGGVAKYKQYIDSIATILKKYSDIRVILVIGQYKSRDVPLCVRPNILIAQ</sequence>
<evidence type="ECO:0000313" key="2">
    <source>
        <dbReference type="Proteomes" id="UP001143856"/>
    </source>
</evidence>
<proteinExistence type="predicted"/>
<evidence type="ECO:0000313" key="1">
    <source>
        <dbReference type="EMBL" id="KAJ2966780.1"/>
    </source>
</evidence>
<name>A0ACC1MIN5_9PEZI</name>
<organism evidence="1 2">
    <name type="scientific">Xylaria curta</name>
    <dbReference type="NCBI Taxonomy" id="42375"/>
    <lineage>
        <taxon>Eukaryota</taxon>
        <taxon>Fungi</taxon>
        <taxon>Dikarya</taxon>
        <taxon>Ascomycota</taxon>
        <taxon>Pezizomycotina</taxon>
        <taxon>Sordariomycetes</taxon>
        <taxon>Xylariomycetidae</taxon>
        <taxon>Xylariales</taxon>
        <taxon>Xylariaceae</taxon>
        <taxon>Xylaria</taxon>
    </lineage>
</organism>
<dbReference type="Proteomes" id="UP001143856">
    <property type="component" value="Unassembled WGS sequence"/>
</dbReference>
<protein>
    <submittedName>
        <fullName evidence="1">Uncharacterized protein</fullName>
    </submittedName>
</protein>
<dbReference type="EMBL" id="JAPDGR010004957">
    <property type="protein sequence ID" value="KAJ2966780.1"/>
    <property type="molecule type" value="Genomic_DNA"/>
</dbReference>
<keyword evidence="2" id="KW-1185">Reference proteome</keyword>
<comment type="caution">
    <text evidence="1">The sequence shown here is derived from an EMBL/GenBank/DDBJ whole genome shotgun (WGS) entry which is preliminary data.</text>
</comment>
<reference evidence="1" key="1">
    <citation type="submission" date="2022-10" db="EMBL/GenBank/DDBJ databases">
        <title>Genome Sequence of Xylaria curta.</title>
        <authorList>
            <person name="Buettner E."/>
        </authorList>
    </citation>
    <scope>NUCLEOTIDE SEQUENCE</scope>
    <source>
        <strain evidence="1">Babe10</strain>
    </source>
</reference>